<reference evidence="2" key="1">
    <citation type="journal article" date="2021" name="Nat. Commun.">
        <title>Genetic determinants of endophytism in the Arabidopsis root mycobiome.</title>
        <authorList>
            <person name="Mesny F."/>
            <person name="Miyauchi S."/>
            <person name="Thiergart T."/>
            <person name="Pickel B."/>
            <person name="Atanasova L."/>
            <person name="Karlsson M."/>
            <person name="Huettel B."/>
            <person name="Barry K.W."/>
            <person name="Haridas S."/>
            <person name="Chen C."/>
            <person name="Bauer D."/>
            <person name="Andreopoulos W."/>
            <person name="Pangilinan J."/>
            <person name="LaButti K."/>
            <person name="Riley R."/>
            <person name="Lipzen A."/>
            <person name="Clum A."/>
            <person name="Drula E."/>
            <person name="Henrissat B."/>
            <person name="Kohler A."/>
            <person name="Grigoriev I.V."/>
            <person name="Martin F.M."/>
            <person name="Hacquard S."/>
        </authorList>
    </citation>
    <scope>NUCLEOTIDE SEQUENCE</scope>
    <source>
        <strain evidence="2">MPI-CAGE-CH-0235</strain>
    </source>
</reference>
<evidence type="ECO:0000256" key="1">
    <source>
        <dbReference type="SAM" id="MobiDB-lite"/>
    </source>
</evidence>
<gene>
    <name evidence="2" type="ORF">B0I35DRAFT_218112</name>
</gene>
<evidence type="ECO:0000313" key="3">
    <source>
        <dbReference type="Proteomes" id="UP000813444"/>
    </source>
</evidence>
<dbReference type="Proteomes" id="UP000813444">
    <property type="component" value="Unassembled WGS sequence"/>
</dbReference>
<organism evidence="2 3">
    <name type="scientific">Stachybotrys elegans</name>
    <dbReference type="NCBI Taxonomy" id="80388"/>
    <lineage>
        <taxon>Eukaryota</taxon>
        <taxon>Fungi</taxon>
        <taxon>Dikarya</taxon>
        <taxon>Ascomycota</taxon>
        <taxon>Pezizomycotina</taxon>
        <taxon>Sordariomycetes</taxon>
        <taxon>Hypocreomycetidae</taxon>
        <taxon>Hypocreales</taxon>
        <taxon>Stachybotryaceae</taxon>
        <taxon>Stachybotrys</taxon>
    </lineage>
</organism>
<dbReference type="EMBL" id="JAGPNK010000006">
    <property type="protein sequence ID" value="KAH7319707.1"/>
    <property type="molecule type" value="Genomic_DNA"/>
</dbReference>
<sequence length="211" mass="22568">MGLVATLRRARLVARRLSSSSSTSTSTSTSARTAMIMTRDDKPPRGNGSMLSVPLLPAVITSSALDAPRCPRLAAAGGVGGVNAAQAYKGGFSVFFRRVGYLRHYHQHQAPASRWPPDQLHRFFRHILVPVFDRRAFFPTKPSVPLRGSLGLTILGFLCPAAISRLPALAAIPPAGVYPPGHSPSLCGSPRSLSLSTRPLPGPEVFHRLDS</sequence>
<proteinExistence type="predicted"/>
<protein>
    <submittedName>
        <fullName evidence="2">Uncharacterized protein</fullName>
    </submittedName>
</protein>
<feature type="compositionally biased region" description="Low complexity" evidence="1">
    <location>
        <begin position="15"/>
        <end position="34"/>
    </location>
</feature>
<feature type="region of interest" description="Disordered" evidence="1">
    <location>
        <begin position="15"/>
        <end position="48"/>
    </location>
</feature>
<comment type="caution">
    <text evidence="2">The sequence shown here is derived from an EMBL/GenBank/DDBJ whole genome shotgun (WGS) entry which is preliminary data.</text>
</comment>
<evidence type="ECO:0000313" key="2">
    <source>
        <dbReference type="EMBL" id="KAH7319707.1"/>
    </source>
</evidence>
<dbReference type="AlphaFoldDB" id="A0A8K0SSD0"/>
<keyword evidence="3" id="KW-1185">Reference proteome</keyword>
<accession>A0A8K0SSD0</accession>
<name>A0A8K0SSD0_9HYPO</name>